<dbReference type="InterPro" id="IPR036291">
    <property type="entry name" value="NAD(P)-bd_dom_sf"/>
</dbReference>
<evidence type="ECO:0000259" key="3">
    <source>
        <dbReference type="SMART" id="SM00829"/>
    </source>
</evidence>
<dbReference type="GO" id="GO:0005829">
    <property type="term" value="C:cytosol"/>
    <property type="evidence" value="ECO:0007669"/>
    <property type="project" value="TreeGrafter"/>
</dbReference>
<comment type="caution">
    <text evidence="4">The sequence shown here is derived from an EMBL/GenBank/DDBJ whole genome shotgun (WGS) entry which is preliminary data.</text>
</comment>
<name>A0A255YLS0_9SPHN</name>
<sequence length="325" mass="33790">MKAISAIIRQTGGPEVITWEEAMLPPPGPGAVMVQHRSIGINFIDTYYRRGIYPMPLPGGLGLEAAGVVVAVGPGVTQWREGDRVVSFCPERGAYASHRNIAAASLFALPDAIDDDTAAAGFLKAATAEFLVERCARVEAGWPVLVHAAAGGVGLILVQWLKSVGALVIGTVSSAAKAEAARGAGCDHVINYAETEVAPAVRALTNGAGVRVTYDGVGRSTWAASLDATGRRGLIVNYGNADAAVGPVELAVLAQKASLVNTRPTLFDYYTTPEERAAGAARVWEMIASRQIAISIGQRWPLAEAAAAHVALEGRATTGSSLLIP</sequence>
<dbReference type="Gene3D" id="3.40.50.720">
    <property type="entry name" value="NAD(P)-binding Rossmann-like Domain"/>
    <property type="match status" value="1"/>
</dbReference>
<feature type="domain" description="Enoyl reductase (ER)" evidence="3">
    <location>
        <begin position="12"/>
        <end position="323"/>
    </location>
</feature>
<dbReference type="AlphaFoldDB" id="A0A255YLS0"/>
<dbReference type="SUPFAM" id="SSF50129">
    <property type="entry name" value="GroES-like"/>
    <property type="match status" value="1"/>
</dbReference>
<dbReference type="GO" id="GO:0035925">
    <property type="term" value="F:mRNA 3'-UTR AU-rich region binding"/>
    <property type="evidence" value="ECO:0007669"/>
    <property type="project" value="TreeGrafter"/>
</dbReference>
<dbReference type="Pfam" id="PF00107">
    <property type="entry name" value="ADH_zinc_N"/>
    <property type="match status" value="1"/>
</dbReference>
<dbReference type="Proteomes" id="UP000216991">
    <property type="component" value="Unassembled WGS sequence"/>
</dbReference>
<dbReference type="Pfam" id="PF08240">
    <property type="entry name" value="ADH_N"/>
    <property type="match status" value="1"/>
</dbReference>
<dbReference type="InterPro" id="IPR013149">
    <property type="entry name" value="ADH-like_C"/>
</dbReference>
<dbReference type="InterPro" id="IPR013154">
    <property type="entry name" value="ADH-like_N"/>
</dbReference>
<evidence type="ECO:0000256" key="1">
    <source>
        <dbReference type="ARBA" id="ARBA00022857"/>
    </source>
</evidence>
<dbReference type="SMART" id="SM00829">
    <property type="entry name" value="PKS_ER"/>
    <property type="match status" value="1"/>
</dbReference>
<reference evidence="4 5" key="1">
    <citation type="submission" date="2017-07" db="EMBL/GenBank/DDBJ databases">
        <title>Sandarakinorhabdus cyanobacteriorum sp. nov., a novel bacterium isolated from cyanobacterial aggregates in a eutrophic lake.</title>
        <authorList>
            <person name="Cai H."/>
        </authorList>
    </citation>
    <scope>NUCLEOTIDE SEQUENCE [LARGE SCALE GENOMIC DNA]</scope>
    <source>
        <strain evidence="4 5">TH057</strain>
    </source>
</reference>
<keyword evidence="5" id="KW-1185">Reference proteome</keyword>
<dbReference type="InterPro" id="IPR020843">
    <property type="entry name" value="ER"/>
</dbReference>
<dbReference type="CDD" id="cd05286">
    <property type="entry name" value="QOR2"/>
    <property type="match status" value="1"/>
</dbReference>
<dbReference type="RefSeq" id="WP_094473342.1">
    <property type="nucleotide sequence ID" value="NZ_NOXT01000101.1"/>
</dbReference>
<evidence type="ECO:0000256" key="2">
    <source>
        <dbReference type="ARBA" id="ARBA00023002"/>
    </source>
</evidence>
<dbReference type="FunFam" id="3.40.50.720:FF:000053">
    <property type="entry name" value="Quinone oxidoreductase 1"/>
    <property type="match status" value="1"/>
</dbReference>
<dbReference type="GO" id="GO:0070402">
    <property type="term" value="F:NADPH binding"/>
    <property type="evidence" value="ECO:0007669"/>
    <property type="project" value="TreeGrafter"/>
</dbReference>
<dbReference type="OrthoDB" id="9805883at2"/>
<accession>A0A255YLS0</accession>
<dbReference type="InterPro" id="IPR047618">
    <property type="entry name" value="QOR-like"/>
</dbReference>
<proteinExistence type="predicted"/>
<dbReference type="SUPFAM" id="SSF51735">
    <property type="entry name" value="NAD(P)-binding Rossmann-fold domains"/>
    <property type="match status" value="1"/>
</dbReference>
<keyword evidence="2" id="KW-0560">Oxidoreductase</keyword>
<evidence type="ECO:0000313" key="5">
    <source>
        <dbReference type="Proteomes" id="UP000216991"/>
    </source>
</evidence>
<gene>
    <name evidence="4" type="ORF">CHU93_06735</name>
</gene>
<organism evidence="4 5">
    <name type="scientific">Sandarakinorhabdus cyanobacteriorum</name>
    <dbReference type="NCBI Taxonomy" id="1981098"/>
    <lineage>
        <taxon>Bacteria</taxon>
        <taxon>Pseudomonadati</taxon>
        <taxon>Pseudomonadota</taxon>
        <taxon>Alphaproteobacteria</taxon>
        <taxon>Sphingomonadales</taxon>
        <taxon>Sphingosinicellaceae</taxon>
        <taxon>Sandarakinorhabdus</taxon>
    </lineage>
</organism>
<dbReference type="Gene3D" id="3.90.180.10">
    <property type="entry name" value="Medium-chain alcohol dehydrogenases, catalytic domain"/>
    <property type="match status" value="1"/>
</dbReference>
<evidence type="ECO:0000313" key="4">
    <source>
        <dbReference type="EMBL" id="OYQ30141.1"/>
    </source>
</evidence>
<keyword evidence="1" id="KW-0521">NADP</keyword>
<dbReference type="EMBL" id="NOXT01000101">
    <property type="protein sequence ID" value="OYQ30141.1"/>
    <property type="molecule type" value="Genomic_DNA"/>
</dbReference>
<protein>
    <submittedName>
        <fullName evidence="4">Quinone oxidoreductase</fullName>
    </submittedName>
</protein>
<dbReference type="GO" id="GO:0003960">
    <property type="term" value="F:quinone reductase (NADPH) activity"/>
    <property type="evidence" value="ECO:0007669"/>
    <property type="project" value="InterPro"/>
</dbReference>
<dbReference type="InterPro" id="IPR011032">
    <property type="entry name" value="GroES-like_sf"/>
</dbReference>
<dbReference type="PANTHER" id="PTHR48106:SF13">
    <property type="entry name" value="QUINONE OXIDOREDUCTASE-RELATED"/>
    <property type="match status" value="1"/>
</dbReference>
<dbReference type="PANTHER" id="PTHR48106">
    <property type="entry name" value="QUINONE OXIDOREDUCTASE PIG3-RELATED"/>
    <property type="match status" value="1"/>
</dbReference>